<reference evidence="2 3" key="1">
    <citation type="journal article" name="Sci. Rep.">
        <title>Genome-scale phylogenetic analyses confirm Olpidium as the closest living zoosporic fungus to the non-flagellated, terrestrial fungi.</title>
        <authorList>
            <person name="Chang Y."/>
            <person name="Rochon D."/>
            <person name="Sekimoto S."/>
            <person name="Wang Y."/>
            <person name="Chovatia M."/>
            <person name="Sandor L."/>
            <person name="Salamov A."/>
            <person name="Grigoriev I.V."/>
            <person name="Stajich J.E."/>
            <person name="Spatafora J.W."/>
        </authorList>
    </citation>
    <scope>NUCLEOTIDE SEQUENCE [LARGE SCALE GENOMIC DNA]</scope>
    <source>
        <strain evidence="2">S191</strain>
    </source>
</reference>
<organism evidence="2 3">
    <name type="scientific">Olpidium bornovanus</name>
    <dbReference type="NCBI Taxonomy" id="278681"/>
    <lineage>
        <taxon>Eukaryota</taxon>
        <taxon>Fungi</taxon>
        <taxon>Fungi incertae sedis</taxon>
        <taxon>Olpidiomycota</taxon>
        <taxon>Olpidiomycotina</taxon>
        <taxon>Olpidiomycetes</taxon>
        <taxon>Olpidiales</taxon>
        <taxon>Olpidiaceae</taxon>
        <taxon>Olpidium</taxon>
    </lineage>
</organism>
<accession>A0A8H8DGX1</accession>
<comment type="caution">
    <text evidence="2">The sequence shown here is derived from an EMBL/GenBank/DDBJ whole genome shotgun (WGS) entry which is preliminary data.</text>
</comment>
<protein>
    <submittedName>
        <fullName evidence="2">Uncharacterized protein</fullName>
    </submittedName>
</protein>
<dbReference type="OrthoDB" id="10253041at2759"/>
<proteinExistence type="predicted"/>
<evidence type="ECO:0000313" key="3">
    <source>
        <dbReference type="Proteomes" id="UP000673691"/>
    </source>
</evidence>
<name>A0A8H8DGX1_9FUNG</name>
<keyword evidence="3" id="KW-1185">Reference proteome</keyword>
<dbReference type="SUPFAM" id="SSF53187">
    <property type="entry name" value="Zn-dependent exopeptidases"/>
    <property type="match status" value="1"/>
</dbReference>
<gene>
    <name evidence="2" type="ORF">BJ554DRAFT_2089</name>
</gene>
<sequence>MIPGKSYTFNIINMSKPDGQYNYGMQPVMYSTQRRTWRRAGYDICYYKNHYQKTATETFATLTFTYTADVANDKRYFAYHFPYTYTDLQNYLYELHSIKCIQTIMHHQLLCRTLAGNNCDLLTITDFENSDTPMSERKYVLLTSRKNNCAHLFLGNPRAQRYIQEKPTPAG</sequence>
<dbReference type="AlphaFoldDB" id="A0A8H8DGX1"/>
<dbReference type="PANTHER" id="PTHR12756">
    <property type="entry name" value="CYTOSOLIC CARBOXYPEPTIDASE"/>
    <property type="match status" value="1"/>
</dbReference>
<dbReference type="InterPro" id="IPR050821">
    <property type="entry name" value="Cytosolic_carboxypeptidase"/>
</dbReference>
<dbReference type="Gene3D" id="2.60.40.3120">
    <property type="match status" value="1"/>
</dbReference>
<comment type="cofactor">
    <cofactor evidence="1">
        <name>Zn(2+)</name>
        <dbReference type="ChEBI" id="CHEBI:29105"/>
    </cofactor>
</comment>
<evidence type="ECO:0000313" key="2">
    <source>
        <dbReference type="EMBL" id="KAG5457808.1"/>
    </source>
</evidence>
<evidence type="ECO:0000256" key="1">
    <source>
        <dbReference type="ARBA" id="ARBA00001947"/>
    </source>
</evidence>
<dbReference type="PANTHER" id="PTHR12756:SF11">
    <property type="entry name" value="CYTOSOLIC CARBOXYPEPTIDASE 1"/>
    <property type="match status" value="1"/>
</dbReference>
<dbReference type="EMBL" id="JAEFCI010009444">
    <property type="protein sequence ID" value="KAG5457808.1"/>
    <property type="molecule type" value="Genomic_DNA"/>
</dbReference>
<dbReference type="Proteomes" id="UP000673691">
    <property type="component" value="Unassembled WGS sequence"/>
</dbReference>